<keyword evidence="1" id="KW-0472">Membrane</keyword>
<feature type="transmembrane region" description="Helical" evidence="1">
    <location>
        <begin position="259"/>
        <end position="283"/>
    </location>
</feature>
<dbReference type="AlphaFoldDB" id="A0A255Y3V2"/>
<protein>
    <recommendedName>
        <fullName evidence="4">ABC3 transporter permease protein domain-containing protein</fullName>
    </recommendedName>
</protein>
<keyword evidence="1" id="KW-1133">Transmembrane helix</keyword>
<dbReference type="EMBL" id="NOXT01000128">
    <property type="protein sequence ID" value="OYQ23853.1"/>
    <property type="molecule type" value="Genomic_DNA"/>
</dbReference>
<gene>
    <name evidence="2" type="ORF">CHU93_16810</name>
</gene>
<evidence type="ECO:0008006" key="4">
    <source>
        <dbReference type="Google" id="ProtNLM"/>
    </source>
</evidence>
<reference evidence="2 3" key="1">
    <citation type="submission" date="2017-07" db="EMBL/GenBank/DDBJ databases">
        <title>Sandarakinorhabdus cyanobacteriorum sp. nov., a novel bacterium isolated from cyanobacterial aggregates in a eutrophic lake.</title>
        <authorList>
            <person name="Cai H."/>
        </authorList>
    </citation>
    <scope>NUCLEOTIDE SEQUENCE [LARGE SCALE GENOMIC DNA]</scope>
    <source>
        <strain evidence="2 3">TH057</strain>
    </source>
</reference>
<feature type="transmembrane region" description="Helical" evidence="1">
    <location>
        <begin position="12"/>
        <end position="32"/>
    </location>
</feature>
<name>A0A255Y3V2_9SPHN</name>
<sequence>MNVAAAIPPASAVPRALSWRGSAVALIVAAILRHDGRSLGFGLIACAIAATVATFQFAVFTSFLAAGAAVPRFIAADAWITAAGVECFDFPAPMSEAWAGAVLAHLPGARVEPVLVGFAGLAGPAASAGNVVVVGLARTGLAERQFMVDASDERRLHLDGGDSGLQVNGLLLHRAATTRALATFLGAPYLVVSDSTARRALGWPEGQVAFLAVRFPGGVPADLDARLAALARHYPELAGFTGAGFEASSSQYWQAKTGAGAAILLAALLAALLMLLLLVKAVARFVQRRQADILSLIGHGAGDGTVLALLVAMAAVLVLGSLIAVALASPLITAVVHPFLPWVAFKPVDALFALGLGGLALAVATLSARADLKRIPADAIFRS</sequence>
<evidence type="ECO:0000256" key="1">
    <source>
        <dbReference type="SAM" id="Phobius"/>
    </source>
</evidence>
<feature type="transmembrane region" description="Helical" evidence="1">
    <location>
        <begin position="39"/>
        <end position="65"/>
    </location>
</feature>
<evidence type="ECO:0000313" key="3">
    <source>
        <dbReference type="Proteomes" id="UP000216991"/>
    </source>
</evidence>
<comment type="caution">
    <text evidence="2">The sequence shown here is derived from an EMBL/GenBank/DDBJ whole genome shotgun (WGS) entry which is preliminary data.</text>
</comment>
<evidence type="ECO:0000313" key="2">
    <source>
        <dbReference type="EMBL" id="OYQ23853.1"/>
    </source>
</evidence>
<organism evidence="2 3">
    <name type="scientific">Sandarakinorhabdus cyanobacteriorum</name>
    <dbReference type="NCBI Taxonomy" id="1981098"/>
    <lineage>
        <taxon>Bacteria</taxon>
        <taxon>Pseudomonadati</taxon>
        <taxon>Pseudomonadota</taxon>
        <taxon>Alphaproteobacteria</taxon>
        <taxon>Sphingomonadales</taxon>
        <taxon>Sphingosinicellaceae</taxon>
        <taxon>Sandarakinorhabdus</taxon>
    </lineage>
</organism>
<proteinExistence type="predicted"/>
<dbReference type="Proteomes" id="UP000216991">
    <property type="component" value="Unassembled WGS sequence"/>
</dbReference>
<feature type="transmembrane region" description="Helical" evidence="1">
    <location>
        <begin position="304"/>
        <end position="328"/>
    </location>
</feature>
<keyword evidence="3" id="KW-1185">Reference proteome</keyword>
<feature type="transmembrane region" description="Helical" evidence="1">
    <location>
        <begin position="348"/>
        <end position="366"/>
    </location>
</feature>
<accession>A0A255Y3V2</accession>
<keyword evidence="1" id="KW-0812">Transmembrane</keyword>